<dbReference type="Pfam" id="PF12791">
    <property type="entry name" value="RsgI_N"/>
    <property type="match status" value="1"/>
</dbReference>
<evidence type="ECO:0000256" key="4">
    <source>
        <dbReference type="ARBA" id="ARBA00022989"/>
    </source>
</evidence>
<protein>
    <recommendedName>
        <fullName evidence="8">RsgI N-terminal anti-sigma domain-containing protein</fullName>
    </recommendedName>
</protein>
<feature type="domain" description="RsgI N-terminal anti-sigma" evidence="8">
    <location>
        <begin position="2"/>
        <end position="49"/>
    </location>
</feature>
<dbReference type="OrthoDB" id="9800626at2"/>
<keyword evidence="4 7" id="KW-1133">Transmembrane helix</keyword>
<name>A0A398CXE5_9BACL</name>
<reference evidence="9 10" key="1">
    <citation type="submission" date="2018-09" db="EMBL/GenBank/DDBJ databases">
        <title>Cohnella cavernae sp. nov., isolated from a karst cave.</title>
        <authorList>
            <person name="Zhu H."/>
        </authorList>
    </citation>
    <scope>NUCLEOTIDE SEQUENCE [LARGE SCALE GENOMIC DNA]</scope>
    <source>
        <strain evidence="9 10">K2E09-144</strain>
    </source>
</reference>
<comment type="subcellular location">
    <subcellularLocation>
        <location evidence="1">Cell membrane</location>
        <topology evidence="1">Single-pass membrane protein</topology>
    </subcellularLocation>
</comment>
<organism evidence="9 10">
    <name type="scientific">Cohnella faecalis</name>
    <dbReference type="NCBI Taxonomy" id="2315694"/>
    <lineage>
        <taxon>Bacteria</taxon>
        <taxon>Bacillati</taxon>
        <taxon>Bacillota</taxon>
        <taxon>Bacilli</taxon>
        <taxon>Bacillales</taxon>
        <taxon>Paenibacillaceae</taxon>
        <taxon>Cohnella</taxon>
    </lineage>
</organism>
<dbReference type="EMBL" id="QXJM01000032">
    <property type="protein sequence ID" value="RIE03664.1"/>
    <property type="molecule type" value="Genomic_DNA"/>
</dbReference>
<dbReference type="PROSITE" id="PS51849">
    <property type="entry name" value="RSGI_N"/>
    <property type="match status" value="1"/>
</dbReference>
<feature type="transmembrane region" description="Helical" evidence="7">
    <location>
        <begin position="66"/>
        <end position="86"/>
    </location>
</feature>
<evidence type="ECO:0000256" key="3">
    <source>
        <dbReference type="ARBA" id="ARBA00022692"/>
    </source>
</evidence>
<dbReference type="Pfam" id="PF23750">
    <property type="entry name" value="RsgI_M"/>
    <property type="match status" value="1"/>
</dbReference>
<dbReference type="InterPro" id="IPR024449">
    <property type="entry name" value="Anti-sigma_RsgI_N"/>
</dbReference>
<dbReference type="InterPro" id="IPR055431">
    <property type="entry name" value="RsgI_M"/>
</dbReference>
<evidence type="ECO:0000256" key="1">
    <source>
        <dbReference type="ARBA" id="ARBA00004162"/>
    </source>
</evidence>
<evidence type="ECO:0000259" key="8">
    <source>
        <dbReference type="PROSITE" id="PS51849"/>
    </source>
</evidence>
<evidence type="ECO:0000256" key="6">
    <source>
        <dbReference type="SAM" id="MobiDB-lite"/>
    </source>
</evidence>
<keyword evidence="2" id="KW-1003">Cell membrane</keyword>
<dbReference type="GO" id="GO:0005886">
    <property type="term" value="C:plasma membrane"/>
    <property type="evidence" value="ECO:0007669"/>
    <property type="project" value="UniProtKB-SubCell"/>
</dbReference>
<feature type="compositionally biased region" description="Basic and acidic residues" evidence="6">
    <location>
        <begin position="331"/>
        <end position="353"/>
    </location>
</feature>
<dbReference type="Proteomes" id="UP000266340">
    <property type="component" value="Unassembled WGS sequence"/>
</dbReference>
<feature type="compositionally biased region" description="Low complexity" evidence="6">
    <location>
        <begin position="318"/>
        <end position="327"/>
    </location>
</feature>
<evidence type="ECO:0000313" key="10">
    <source>
        <dbReference type="Proteomes" id="UP000266340"/>
    </source>
</evidence>
<keyword evidence="5 7" id="KW-0472">Membrane</keyword>
<evidence type="ECO:0000256" key="7">
    <source>
        <dbReference type="SAM" id="Phobius"/>
    </source>
</evidence>
<accession>A0A398CXE5</accession>
<feature type="compositionally biased region" description="Polar residues" evidence="6">
    <location>
        <begin position="354"/>
        <end position="364"/>
    </location>
</feature>
<comment type="caution">
    <text evidence="9">The sequence shown here is derived from an EMBL/GenBank/DDBJ whole genome shotgun (WGS) entry which is preliminary data.</text>
</comment>
<dbReference type="RefSeq" id="WP_119149008.1">
    <property type="nucleotide sequence ID" value="NZ_JBHSOV010000021.1"/>
</dbReference>
<proteinExistence type="predicted"/>
<evidence type="ECO:0000256" key="5">
    <source>
        <dbReference type="ARBA" id="ARBA00023136"/>
    </source>
</evidence>
<sequence>MSQGIVMSIDRSTAVVMTSDGRFVRLKKTDRHELGLEVAWDSSELASSGSYGLAVRKAIIGLPRRWVLTAASVAAMFVLLFGIWSLRPPEVVAYVSMDINPSVELGLDSKERVRVLRAINRDARPIVEGIAYKGHSIEDVARQLADKLAEARVLSERDSEVVIASVPVKQLDSEWERHVTGAIEKALSEAASPAAGGSSSALRVTKISLPEEVREEAKTYGVSSGKMAFWLKAESEGHEVSLDTLKKNSLKKIASSWGGVDKVMTGDVEAPSEKDNIATGKNDAKENSGNQAKDDKKEDDDWKKLLDNLKTKKDQKQQTKQTNQTKQSNRPKQEKNKEDSEKNKPQKDDKSDSNKSGGRTQQENTKQDSKQESKTDKEKGQKGRETDKKRDGEQEKERDSKKISSKKQDSKPTVDQPEMSGSGHKNEDARNKNRDRDRNTRHNDDDKGGKSSHQP</sequence>
<keyword evidence="3 7" id="KW-0812">Transmembrane</keyword>
<dbReference type="AlphaFoldDB" id="A0A398CXE5"/>
<feature type="compositionally biased region" description="Basic and acidic residues" evidence="6">
    <location>
        <begin position="424"/>
        <end position="449"/>
    </location>
</feature>
<feature type="compositionally biased region" description="Basic and acidic residues" evidence="6">
    <location>
        <begin position="365"/>
        <end position="412"/>
    </location>
</feature>
<evidence type="ECO:0000256" key="2">
    <source>
        <dbReference type="ARBA" id="ARBA00022475"/>
    </source>
</evidence>
<gene>
    <name evidence="9" type="ORF">D3H35_10215</name>
</gene>
<feature type="region of interest" description="Disordered" evidence="6">
    <location>
        <begin position="263"/>
        <end position="455"/>
    </location>
</feature>
<feature type="compositionally biased region" description="Basic and acidic residues" evidence="6">
    <location>
        <begin position="271"/>
        <end position="317"/>
    </location>
</feature>
<evidence type="ECO:0000313" key="9">
    <source>
        <dbReference type="EMBL" id="RIE03664.1"/>
    </source>
</evidence>
<keyword evidence="10" id="KW-1185">Reference proteome</keyword>